<dbReference type="Proteomes" id="UP001516351">
    <property type="component" value="Unassembled WGS sequence"/>
</dbReference>
<keyword evidence="1" id="KW-1133">Transmembrane helix</keyword>
<evidence type="ECO:0000256" key="1">
    <source>
        <dbReference type="SAM" id="Phobius"/>
    </source>
</evidence>
<name>A0ABX2P469_9PROT</name>
<accession>A0ABX2P469</accession>
<dbReference type="RefSeq" id="WP_188425889.1">
    <property type="nucleotide sequence ID" value="NZ_JABXXT010000002.1"/>
</dbReference>
<feature type="transmembrane region" description="Helical" evidence="1">
    <location>
        <begin position="71"/>
        <end position="90"/>
    </location>
</feature>
<keyword evidence="3" id="KW-1185">Reference proteome</keyword>
<evidence type="ECO:0000313" key="2">
    <source>
        <dbReference type="EMBL" id="NVN46718.1"/>
    </source>
</evidence>
<keyword evidence="1" id="KW-0812">Transmembrane</keyword>
<sequence length="108" mass="12229">MSDKRDTTDRVMPVLDWMRREKALSCAIFGIVLFLIGFLCGHLDERLHFGLDMLAVIAFGAAAWLEHQAAARMVWILLLAASVVFAQMDFRLSSHLTQTRSESSFEAR</sequence>
<comment type="caution">
    <text evidence="2">The sequence shown here is derived from an EMBL/GenBank/DDBJ whole genome shotgun (WGS) entry which is preliminary data.</text>
</comment>
<evidence type="ECO:0000313" key="3">
    <source>
        <dbReference type="Proteomes" id="UP001516351"/>
    </source>
</evidence>
<keyword evidence="1" id="KW-0472">Membrane</keyword>
<proteinExistence type="predicted"/>
<gene>
    <name evidence="2" type="ORF">HW542_07810</name>
</gene>
<feature type="transmembrane region" description="Helical" evidence="1">
    <location>
        <begin position="22"/>
        <end position="40"/>
    </location>
</feature>
<organism evidence="2 3">
    <name type="scientific">Asaia spathodeae</name>
    <dbReference type="NCBI Taxonomy" id="657016"/>
    <lineage>
        <taxon>Bacteria</taxon>
        <taxon>Pseudomonadati</taxon>
        <taxon>Pseudomonadota</taxon>
        <taxon>Alphaproteobacteria</taxon>
        <taxon>Acetobacterales</taxon>
        <taxon>Acetobacteraceae</taxon>
        <taxon>Asaia</taxon>
    </lineage>
</organism>
<protein>
    <submittedName>
        <fullName evidence="2">Uncharacterized protein</fullName>
    </submittedName>
</protein>
<reference evidence="2 3" key="1">
    <citation type="submission" date="2020-06" db="EMBL/GenBank/DDBJ databases">
        <title>Synonyms of Asaia species.</title>
        <authorList>
            <person name="Sombolestani A."/>
        </authorList>
    </citation>
    <scope>NUCLEOTIDE SEQUENCE [LARGE SCALE GENOMIC DNA]</scope>
    <source>
        <strain evidence="2 3">LMG 27047</strain>
    </source>
</reference>
<dbReference type="EMBL" id="JABXXV010000003">
    <property type="protein sequence ID" value="NVN46718.1"/>
    <property type="molecule type" value="Genomic_DNA"/>
</dbReference>